<protein>
    <submittedName>
        <fullName evidence="2">Uncharacterized protein</fullName>
    </submittedName>
</protein>
<name>A0A6B0SZU6_9EURY</name>
<keyword evidence="1" id="KW-1133">Transmembrane helix</keyword>
<dbReference type="EMBL" id="WUUT01000002">
    <property type="protein sequence ID" value="MXR51224.1"/>
    <property type="molecule type" value="Genomic_DNA"/>
</dbReference>
<keyword evidence="1" id="KW-0472">Membrane</keyword>
<keyword evidence="3" id="KW-1185">Reference proteome</keyword>
<gene>
    <name evidence="2" type="ORF">GRX03_06350</name>
</gene>
<dbReference type="AlphaFoldDB" id="A0A6B0SZU6"/>
<evidence type="ECO:0000256" key="1">
    <source>
        <dbReference type="SAM" id="Phobius"/>
    </source>
</evidence>
<feature type="transmembrane region" description="Helical" evidence="1">
    <location>
        <begin position="266"/>
        <end position="286"/>
    </location>
</feature>
<organism evidence="2 3">
    <name type="scientific">Halovenus carboxidivorans</name>
    <dbReference type="NCBI Taxonomy" id="2692199"/>
    <lineage>
        <taxon>Archaea</taxon>
        <taxon>Methanobacteriati</taxon>
        <taxon>Methanobacteriota</taxon>
        <taxon>Stenosarchaea group</taxon>
        <taxon>Halobacteria</taxon>
        <taxon>Halobacteriales</taxon>
        <taxon>Haloarculaceae</taxon>
        <taxon>Halovenus</taxon>
    </lineage>
</organism>
<sequence>MSRDTALEPAARRLNRRLTVPLLVGIQAAVVLVSLGALRWSDLVSARHPLVVLVGVPVLVYLTLALPAGVIQDVLLRFEEQTDETDETGVCWGSIRNRTVLWLNAAIVLPVVVWGLPITGTLGYATEAVAEVVPGWTVSADHTATGGVVIGLVLVGSAWSTLGVLVTLQMYLRPTFSEERLQTYLALRSSLPVRGTESIAPRRDGGEIRIETTELADACVQYRLAGRVSEHLDEPVDVERIARLVETTPASMRTRFGLLISPHGRFLSVMFGGMLFIFGISFGLTLDSIQTATLVGATALGVLSQVTYRSPFVSGAPEILE</sequence>
<reference evidence="2 3" key="1">
    <citation type="submission" date="2019-12" db="EMBL/GenBank/DDBJ databases">
        <title>Isolation and characterization of three novel carbon monoxide-oxidizing members of Halobacteria from salione crusts and soils.</title>
        <authorList>
            <person name="Myers M.R."/>
            <person name="King G.M."/>
        </authorList>
    </citation>
    <scope>NUCLEOTIDE SEQUENCE [LARGE SCALE GENOMIC DNA]</scope>
    <source>
        <strain evidence="2 3">WSH3</strain>
    </source>
</reference>
<dbReference type="Proteomes" id="UP000466535">
    <property type="component" value="Unassembled WGS sequence"/>
</dbReference>
<comment type="caution">
    <text evidence="2">The sequence shown here is derived from an EMBL/GenBank/DDBJ whole genome shotgun (WGS) entry which is preliminary data.</text>
</comment>
<keyword evidence="1" id="KW-0812">Transmembrane</keyword>
<proteinExistence type="predicted"/>
<evidence type="ECO:0000313" key="2">
    <source>
        <dbReference type="EMBL" id="MXR51224.1"/>
    </source>
</evidence>
<evidence type="ECO:0000313" key="3">
    <source>
        <dbReference type="Proteomes" id="UP000466535"/>
    </source>
</evidence>
<feature type="transmembrane region" description="Helical" evidence="1">
    <location>
        <begin position="145"/>
        <end position="172"/>
    </location>
</feature>
<feature type="transmembrane region" description="Helical" evidence="1">
    <location>
        <begin position="50"/>
        <end position="71"/>
    </location>
</feature>
<dbReference type="RefSeq" id="WP_159763367.1">
    <property type="nucleotide sequence ID" value="NZ_WUUT01000002.1"/>
</dbReference>
<feature type="transmembrane region" description="Helical" evidence="1">
    <location>
        <begin position="101"/>
        <end position="125"/>
    </location>
</feature>
<accession>A0A6B0SZU6</accession>
<feature type="transmembrane region" description="Helical" evidence="1">
    <location>
        <begin position="20"/>
        <end position="38"/>
    </location>
</feature>